<comment type="caution">
    <text evidence="6">Lacks conserved residue(s) required for the propagation of feature annotation.</text>
</comment>
<evidence type="ECO:0000256" key="1">
    <source>
        <dbReference type="ARBA" id="ARBA00004141"/>
    </source>
</evidence>
<dbReference type="RefSeq" id="WP_245990814.1">
    <property type="nucleotide sequence ID" value="NZ_RKHK01000001.1"/>
</dbReference>
<sequence>MTETTTAPASAPTSPALDKDLLASRARRYGPLYQAERQLRSMRAYASVIVASAVFQPLMYVLAMGLGLGVLVGAGNDFSEYGATSYLMYIGPAILASTVALSAGVEFTFPVMSGFRWQRLYYGAQATALRPEQIAGGHILAVCCRFALQAAVFLVVLTLFGALSSPLAVLQIFTAALGGLAIGLPIMAYFSSLREEKGHAALAQRFVVMPLFLFSGTFYPLENLPAFLQVIGWVSPIWHANELGRLLAFGQPTPGWLILVHLLYLGVLALAGGLVVRRMFARRLGYSEWRGRTPGSRADARRAAKQDVKELAYSEGGAYQRSEGVPPARFSRGPLSHLYSGNIRAVFQRGLTAIRNNRGVIFLSGFLEPVLFLTSFSLGISPMIEGVEIGERAVSYAAFIAPALLAVSAMNGAVFDSTWNVFFKLKITKLYQNMMATSLGPIDVAAGEIFLALFRGGIYAAGFLVVLTGAGLVDPLPAVLMWCAALFIAFGFASVGMALTSFMKRFQQMDWMTMALMPMFLFSATLFPIDVYPQGVQYVIQALPLWHAVELMRAIAFWDLTAMTAVHVGYFLALIAVGMSVTTIRMRALFQR</sequence>
<organism evidence="8 9">
    <name type="scientific">Bogoriella caseilytica</name>
    <dbReference type="NCBI Taxonomy" id="56055"/>
    <lineage>
        <taxon>Bacteria</taxon>
        <taxon>Bacillati</taxon>
        <taxon>Actinomycetota</taxon>
        <taxon>Actinomycetes</taxon>
        <taxon>Micrococcales</taxon>
        <taxon>Bogoriellaceae</taxon>
        <taxon>Bogoriella</taxon>
    </lineage>
</organism>
<keyword evidence="2 6" id="KW-0812">Transmembrane</keyword>
<dbReference type="EMBL" id="RKHK01000001">
    <property type="protein sequence ID" value="ROR72287.1"/>
    <property type="molecule type" value="Genomic_DNA"/>
</dbReference>
<feature type="transmembrane region" description="Helical" evidence="6">
    <location>
        <begin position="139"/>
        <end position="162"/>
    </location>
</feature>
<name>A0A3N2BAM0_9MICO</name>
<feature type="transmembrane region" description="Helical" evidence="6">
    <location>
        <begin position="86"/>
        <end position="109"/>
    </location>
</feature>
<dbReference type="InterPro" id="IPR047817">
    <property type="entry name" value="ABC2_TM_bact-type"/>
</dbReference>
<feature type="transmembrane region" description="Helical" evidence="6">
    <location>
        <begin position="396"/>
        <end position="423"/>
    </location>
</feature>
<reference evidence="8 9" key="1">
    <citation type="submission" date="2018-11" db="EMBL/GenBank/DDBJ databases">
        <title>Sequencing the genomes of 1000 actinobacteria strains.</title>
        <authorList>
            <person name="Klenk H.-P."/>
        </authorList>
    </citation>
    <scope>NUCLEOTIDE SEQUENCE [LARGE SCALE GENOMIC DNA]</scope>
    <source>
        <strain evidence="8 9">DSM 11294</strain>
    </source>
</reference>
<dbReference type="GO" id="GO:0043190">
    <property type="term" value="C:ATP-binding cassette (ABC) transporter complex"/>
    <property type="evidence" value="ECO:0007669"/>
    <property type="project" value="InterPro"/>
</dbReference>
<dbReference type="PANTHER" id="PTHR43229">
    <property type="entry name" value="NODULATION PROTEIN J"/>
    <property type="match status" value="1"/>
</dbReference>
<protein>
    <recommendedName>
        <fullName evidence="6">Transport permease protein</fullName>
    </recommendedName>
</protein>
<accession>A0A3N2BAM0</accession>
<dbReference type="InterPro" id="IPR013525">
    <property type="entry name" value="ABC2_TM"/>
</dbReference>
<keyword evidence="6" id="KW-0813">Transport</keyword>
<dbReference type="PROSITE" id="PS51012">
    <property type="entry name" value="ABC_TM2"/>
    <property type="match status" value="2"/>
</dbReference>
<feature type="transmembrane region" description="Helical" evidence="6">
    <location>
        <begin position="256"/>
        <end position="276"/>
    </location>
</feature>
<feature type="domain" description="ABC transmembrane type-2" evidence="7">
    <location>
        <begin position="48"/>
        <end position="283"/>
    </location>
</feature>
<dbReference type="GO" id="GO:0140359">
    <property type="term" value="F:ABC-type transporter activity"/>
    <property type="evidence" value="ECO:0007669"/>
    <property type="project" value="InterPro"/>
</dbReference>
<feature type="transmembrane region" description="Helical" evidence="6">
    <location>
        <begin position="44"/>
        <end position="74"/>
    </location>
</feature>
<evidence type="ECO:0000256" key="5">
    <source>
        <dbReference type="ARBA" id="ARBA00023251"/>
    </source>
</evidence>
<feature type="transmembrane region" description="Helical" evidence="6">
    <location>
        <begin position="168"/>
        <end position="190"/>
    </location>
</feature>
<dbReference type="PANTHER" id="PTHR43229:SF2">
    <property type="entry name" value="NODULATION PROTEIN J"/>
    <property type="match status" value="1"/>
</dbReference>
<evidence type="ECO:0000259" key="7">
    <source>
        <dbReference type="PROSITE" id="PS51012"/>
    </source>
</evidence>
<feature type="domain" description="ABC transmembrane type-2" evidence="7">
    <location>
        <begin position="360"/>
        <end position="587"/>
    </location>
</feature>
<evidence type="ECO:0000256" key="6">
    <source>
        <dbReference type="RuleBase" id="RU361157"/>
    </source>
</evidence>
<keyword evidence="5" id="KW-0046">Antibiotic resistance</keyword>
<keyword evidence="3 6" id="KW-1133">Transmembrane helix</keyword>
<feature type="transmembrane region" description="Helical" evidence="6">
    <location>
        <begin position="479"/>
        <end position="499"/>
    </location>
</feature>
<keyword evidence="4 6" id="KW-0472">Membrane</keyword>
<evidence type="ECO:0000256" key="2">
    <source>
        <dbReference type="ARBA" id="ARBA00022692"/>
    </source>
</evidence>
<feature type="transmembrane region" description="Helical" evidence="6">
    <location>
        <begin position="359"/>
        <end position="384"/>
    </location>
</feature>
<proteinExistence type="inferred from homology"/>
<comment type="subcellular location">
    <subcellularLocation>
        <location evidence="6">Cell membrane</location>
        <topology evidence="6">Multi-pass membrane protein</topology>
    </subcellularLocation>
    <subcellularLocation>
        <location evidence="1">Membrane</location>
        <topology evidence="1">Multi-pass membrane protein</topology>
    </subcellularLocation>
</comment>
<evidence type="ECO:0000256" key="4">
    <source>
        <dbReference type="ARBA" id="ARBA00023136"/>
    </source>
</evidence>
<comment type="caution">
    <text evidence="8">The sequence shown here is derived from an EMBL/GenBank/DDBJ whole genome shotgun (WGS) entry which is preliminary data.</text>
</comment>
<dbReference type="GO" id="GO:0046677">
    <property type="term" value="P:response to antibiotic"/>
    <property type="evidence" value="ECO:0007669"/>
    <property type="project" value="UniProtKB-KW"/>
</dbReference>
<evidence type="ECO:0000313" key="9">
    <source>
        <dbReference type="Proteomes" id="UP000280668"/>
    </source>
</evidence>
<feature type="transmembrane region" description="Helical" evidence="6">
    <location>
        <begin position="444"/>
        <end position="467"/>
    </location>
</feature>
<dbReference type="InterPro" id="IPR051784">
    <property type="entry name" value="Nod_factor_ABC_transporter"/>
</dbReference>
<comment type="similarity">
    <text evidence="6">Belongs to the ABC-2 integral membrane protein family.</text>
</comment>
<dbReference type="PRINTS" id="PR00164">
    <property type="entry name" value="ABC2TRNSPORT"/>
</dbReference>
<dbReference type="InterPro" id="IPR000412">
    <property type="entry name" value="ABC_2_transport"/>
</dbReference>
<feature type="transmembrane region" description="Helical" evidence="6">
    <location>
        <begin position="511"/>
        <end position="529"/>
    </location>
</feature>
<feature type="transmembrane region" description="Helical" evidence="6">
    <location>
        <begin position="555"/>
        <end position="577"/>
    </location>
</feature>
<gene>
    <name evidence="8" type="ORF">EDD31_0637</name>
</gene>
<keyword evidence="9" id="KW-1185">Reference proteome</keyword>
<dbReference type="AlphaFoldDB" id="A0A3N2BAM0"/>
<evidence type="ECO:0000256" key="3">
    <source>
        <dbReference type="ARBA" id="ARBA00022989"/>
    </source>
</evidence>
<dbReference type="Proteomes" id="UP000280668">
    <property type="component" value="Unassembled WGS sequence"/>
</dbReference>
<keyword evidence="6" id="KW-1003">Cell membrane</keyword>
<dbReference type="Pfam" id="PF01061">
    <property type="entry name" value="ABC2_membrane"/>
    <property type="match status" value="2"/>
</dbReference>
<evidence type="ECO:0000313" key="8">
    <source>
        <dbReference type="EMBL" id="ROR72287.1"/>
    </source>
</evidence>